<feature type="domain" description="Right handed beta helix" evidence="1">
    <location>
        <begin position="119"/>
        <end position="252"/>
    </location>
</feature>
<evidence type="ECO:0000259" key="1">
    <source>
        <dbReference type="Pfam" id="PF13229"/>
    </source>
</evidence>
<name>A0A644T9Y1_9ZZZZ</name>
<dbReference type="EMBL" id="VSSQ01000019">
    <property type="protein sequence ID" value="MPL62962.1"/>
    <property type="molecule type" value="Genomic_DNA"/>
</dbReference>
<dbReference type="SUPFAM" id="SSF51126">
    <property type="entry name" value="Pectin lyase-like"/>
    <property type="match status" value="1"/>
</dbReference>
<accession>A0A644T9Y1</accession>
<dbReference type="SMART" id="SM00710">
    <property type="entry name" value="PbH1"/>
    <property type="match status" value="3"/>
</dbReference>
<sequence>MFFGDCIMIKFKKMLILAIIFMFLFLVVANVSAVQYNINNKNSSESISDLLDFDIEDGDTIFLEDGVYDNFYLSFSNSININANPGKVYLKGSGFGRGIEGDADYINISNICLSNYDVGIYLSGSSFNIINVTSNNNKGSGICIMDDEGTSIFRNVVANNNENGVDIYGFNKLNIYNLTTNNNKENGLILSFGGVCNIYNSTFDNNGDSGIDAYDYVNMNIYNSKATGNSNSLFSMEGNYKIFDSDFKNIIKDGEVVNTVPKINNKPKFLPIIFFIKKGGYYYKLYSIANIGNASGTKNFKIKVPKGYVLVGFTVNTRVVGTYSGLSRVISFNINNLPVYNNKKSNLALICLVLVKDGKKGFKPLGFKFQRGYKKINTGKYKIRGLGNIKYKTYQKGNNLKIQFFFKGISFRTVSMIKDKSKITTVTRNIGKTKTKQKIQTNMTLKKYYSLYMNILKKW</sequence>
<dbReference type="InterPro" id="IPR011050">
    <property type="entry name" value="Pectin_lyase_fold/virulence"/>
</dbReference>
<dbReference type="Gene3D" id="2.160.20.10">
    <property type="entry name" value="Single-stranded right-handed beta-helix, Pectin lyase-like"/>
    <property type="match status" value="1"/>
</dbReference>
<dbReference type="InterPro" id="IPR039448">
    <property type="entry name" value="Beta_helix"/>
</dbReference>
<dbReference type="InterPro" id="IPR006626">
    <property type="entry name" value="PbH1"/>
</dbReference>
<comment type="caution">
    <text evidence="2">The sequence shown here is derived from an EMBL/GenBank/DDBJ whole genome shotgun (WGS) entry which is preliminary data.</text>
</comment>
<proteinExistence type="predicted"/>
<gene>
    <name evidence="2" type="ORF">SDC9_08582</name>
</gene>
<reference evidence="2" key="1">
    <citation type="submission" date="2019-08" db="EMBL/GenBank/DDBJ databases">
        <authorList>
            <person name="Kucharzyk K."/>
            <person name="Murdoch R.W."/>
            <person name="Higgins S."/>
            <person name="Loffler F."/>
        </authorList>
    </citation>
    <scope>NUCLEOTIDE SEQUENCE</scope>
</reference>
<organism evidence="2">
    <name type="scientific">bioreactor metagenome</name>
    <dbReference type="NCBI Taxonomy" id="1076179"/>
    <lineage>
        <taxon>unclassified sequences</taxon>
        <taxon>metagenomes</taxon>
        <taxon>ecological metagenomes</taxon>
    </lineage>
</organism>
<dbReference type="InterPro" id="IPR012334">
    <property type="entry name" value="Pectin_lyas_fold"/>
</dbReference>
<dbReference type="AlphaFoldDB" id="A0A644T9Y1"/>
<protein>
    <recommendedName>
        <fullName evidence="1">Right handed beta helix domain-containing protein</fullName>
    </recommendedName>
</protein>
<evidence type="ECO:0000313" key="2">
    <source>
        <dbReference type="EMBL" id="MPL62962.1"/>
    </source>
</evidence>
<dbReference type="Pfam" id="PF13229">
    <property type="entry name" value="Beta_helix"/>
    <property type="match status" value="1"/>
</dbReference>